<dbReference type="AlphaFoldDB" id="A0A921LCE6"/>
<reference evidence="1" key="1">
    <citation type="journal article" date="2021" name="PeerJ">
        <title>Extensive microbial diversity within the chicken gut microbiome revealed by metagenomics and culture.</title>
        <authorList>
            <person name="Gilroy R."/>
            <person name="Ravi A."/>
            <person name="Getino M."/>
            <person name="Pursley I."/>
            <person name="Horton D.L."/>
            <person name="Alikhan N.F."/>
            <person name="Baker D."/>
            <person name="Gharbi K."/>
            <person name="Hall N."/>
            <person name="Watson M."/>
            <person name="Adriaenssens E.M."/>
            <person name="Foster-Nyarko E."/>
            <person name="Jarju S."/>
            <person name="Secka A."/>
            <person name="Antonio M."/>
            <person name="Oren A."/>
            <person name="Chaudhuri R.R."/>
            <person name="La Ragione R."/>
            <person name="Hildebrand F."/>
            <person name="Pallen M.J."/>
        </authorList>
    </citation>
    <scope>NUCLEOTIDE SEQUENCE</scope>
    <source>
        <strain evidence="1">CHK55-1828</strain>
    </source>
</reference>
<protein>
    <recommendedName>
        <fullName evidence="3">Transposase</fullName>
    </recommendedName>
</protein>
<proteinExistence type="predicted"/>
<evidence type="ECO:0008006" key="3">
    <source>
        <dbReference type="Google" id="ProtNLM"/>
    </source>
</evidence>
<name>A0A921LCE6_9BACT</name>
<dbReference type="RefSeq" id="WP_276827640.1">
    <property type="nucleotide sequence ID" value="NZ_DYVX01000056.1"/>
</dbReference>
<reference evidence="1" key="2">
    <citation type="submission" date="2021-09" db="EMBL/GenBank/DDBJ databases">
        <authorList>
            <person name="Gilroy R."/>
        </authorList>
    </citation>
    <scope>NUCLEOTIDE SEQUENCE</scope>
    <source>
        <strain evidence="1">CHK55-1828</strain>
    </source>
</reference>
<accession>A0A921LCE6</accession>
<evidence type="ECO:0000313" key="1">
    <source>
        <dbReference type="EMBL" id="HJF92153.1"/>
    </source>
</evidence>
<evidence type="ECO:0000313" key="2">
    <source>
        <dbReference type="Proteomes" id="UP000717835"/>
    </source>
</evidence>
<dbReference type="Proteomes" id="UP000717835">
    <property type="component" value="Unassembled WGS sequence"/>
</dbReference>
<gene>
    <name evidence="1" type="ORF">K8W02_07190</name>
</gene>
<organism evidence="1 2">
    <name type="scientific">Mediterranea massiliensis</name>
    <dbReference type="NCBI Taxonomy" id="1841865"/>
    <lineage>
        <taxon>Bacteria</taxon>
        <taxon>Pseudomonadati</taxon>
        <taxon>Bacteroidota</taxon>
        <taxon>Bacteroidia</taxon>
        <taxon>Bacteroidales</taxon>
        <taxon>Bacteroidaceae</taxon>
        <taxon>Mediterranea</taxon>
    </lineage>
</organism>
<sequence>MYSSSDFEHLFIRYKADAMPQGESIQDFCLKNKVPYNLFHKWYKDTRHHIVPVQVEGQQVEQEPEKDLSASIPSMGGALSSPPVRFMIDIRMTGGMRILQRNLSYEGLKELVEKLEGLC</sequence>
<comment type="caution">
    <text evidence="1">The sequence shown here is derived from an EMBL/GenBank/DDBJ whole genome shotgun (WGS) entry which is preliminary data.</text>
</comment>
<dbReference type="EMBL" id="DYVX01000056">
    <property type="protein sequence ID" value="HJF92153.1"/>
    <property type="molecule type" value="Genomic_DNA"/>
</dbReference>